<feature type="signal peptide" evidence="2">
    <location>
        <begin position="1"/>
        <end position="25"/>
    </location>
</feature>
<dbReference type="KEGG" id="mjl:Mjls_2601"/>
<feature type="chain" id="PRO_5025042344" description="Lipoprotein" evidence="2">
    <location>
        <begin position="26"/>
        <end position="158"/>
    </location>
</feature>
<gene>
    <name evidence="3" type="ordered locus">Mjls_2601</name>
</gene>
<evidence type="ECO:0008006" key="4">
    <source>
        <dbReference type="Google" id="ProtNLM"/>
    </source>
</evidence>
<proteinExistence type="predicted"/>
<accession>A0A5Q5CGD4</accession>
<organism evidence="3">
    <name type="scientific">Mycobacterium sp. (strain JLS)</name>
    <dbReference type="NCBI Taxonomy" id="164757"/>
    <lineage>
        <taxon>Bacteria</taxon>
        <taxon>Bacillati</taxon>
        <taxon>Actinomycetota</taxon>
        <taxon>Actinomycetes</taxon>
        <taxon>Mycobacteriales</taxon>
        <taxon>Mycobacteriaceae</taxon>
        <taxon>Mycobacterium</taxon>
    </lineage>
</organism>
<evidence type="ECO:0000256" key="2">
    <source>
        <dbReference type="SAM" id="SignalP"/>
    </source>
</evidence>
<protein>
    <recommendedName>
        <fullName evidence="4">Lipoprotein</fullName>
    </recommendedName>
</protein>
<name>A0A5Q5CGD4_MYCSJ</name>
<evidence type="ECO:0000313" key="3">
    <source>
        <dbReference type="EMBL" id="ABN98383.1"/>
    </source>
</evidence>
<sequence precursor="true">MNIGKASVAVAATMLSVSGCGYRLAAYPTDDTAARPVEPRTMAASSAPEVQHNASVSAANHGVPPNADGDPACPPSQAWGRQPEGRGVLVTVLTQEATAVTVLVRTSTGVDVAKRAILDRDDLHLFEFPKIDADAVDEVLIMTSTQRCFAVADPLTFN</sequence>
<dbReference type="EMBL" id="CP000580">
    <property type="protein sequence ID" value="ABN98383.1"/>
    <property type="molecule type" value="Genomic_DNA"/>
</dbReference>
<evidence type="ECO:0000256" key="1">
    <source>
        <dbReference type="SAM" id="MobiDB-lite"/>
    </source>
</evidence>
<dbReference type="AlphaFoldDB" id="A0A5Q5CGD4"/>
<reference evidence="3" key="1">
    <citation type="submission" date="2007-02" db="EMBL/GenBank/DDBJ databases">
        <title>Complete sequence of Mycobacterium sp. JLS.</title>
        <authorList>
            <consortium name="US DOE Joint Genome Institute"/>
            <person name="Copeland A."/>
            <person name="Lucas S."/>
            <person name="Lapidus A."/>
            <person name="Barry K."/>
            <person name="Detter J.C."/>
            <person name="Glavina del Rio T."/>
            <person name="Hammon N."/>
            <person name="Israni S."/>
            <person name="Dalin E."/>
            <person name="Tice H."/>
            <person name="Pitluck S."/>
            <person name="Chain P."/>
            <person name="Malfatti S."/>
            <person name="Shin M."/>
            <person name="Vergez L."/>
            <person name="Schmutz J."/>
            <person name="Larimer F."/>
            <person name="Land M."/>
            <person name="Hauser L."/>
            <person name="Kyrpides N."/>
            <person name="Mikhailova N."/>
            <person name="Miller C.D."/>
            <person name="Anderson A.J."/>
            <person name="Sims R.C."/>
            <person name="Richardson P."/>
        </authorList>
    </citation>
    <scope>NUCLEOTIDE SEQUENCE [LARGE SCALE GENOMIC DNA]</scope>
    <source>
        <strain evidence="3">JLS</strain>
    </source>
</reference>
<keyword evidence="2" id="KW-0732">Signal</keyword>
<feature type="region of interest" description="Disordered" evidence="1">
    <location>
        <begin position="43"/>
        <end position="81"/>
    </location>
</feature>
<dbReference type="PROSITE" id="PS51257">
    <property type="entry name" value="PROKAR_LIPOPROTEIN"/>
    <property type="match status" value="1"/>
</dbReference>